<dbReference type="PROSITE" id="PS00086">
    <property type="entry name" value="CYTOCHROME_P450"/>
    <property type="match status" value="1"/>
</dbReference>
<dbReference type="SUPFAM" id="SSF48264">
    <property type="entry name" value="Cytochrome P450"/>
    <property type="match status" value="1"/>
</dbReference>
<comment type="similarity">
    <text evidence="1 4">Belongs to the cytochrome P450 family.</text>
</comment>
<evidence type="ECO:0008006" key="8">
    <source>
        <dbReference type="Google" id="ProtNLM"/>
    </source>
</evidence>
<keyword evidence="4" id="KW-0503">Monooxygenase</keyword>
<dbReference type="InterPro" id="IPR001128">
    <property type="entry name" value="Cyt_P450"/>
</dbReference>
<dbReference type="PRINTS" id="PR00463">
    <property type="entry name" value="EP450I"/>
</dbReference>
<dbReference type="InterPro" id="IPR036396">
    <property type="entry name" value="Cyt_P450_sf"/>
</dbReference>
<dbReference type="InterPro" id="IPR002401">
    <property type="entry name" value="Cyt_P450_E_grp-I"/>
</dbReference>
<dbReference type="InterPro" id="IPR017972">
    <property type="entry name" value="Cyt_P450_CS"/>
</dbReference>
<evidence type="ECO:0000313" key="7">
    <source>
        <dbReference type="Proteomes" id="UP001396334"/>
    </source>
</evidence>
<keyword evidence="4" id="KW-0560">Oxidoreductase</keyword>
<dbReference type="Pfam" id="PF00067">
    <property type="entry name" value="p450"/>
    <property type="match status" value="1"/>
</dbReference>
<dbReference type="PANTHER" id="PTHR47955:SF15">
    <property type="entry name" value="CYTOCHROME P450 71A2-LIKE"/>
    <property type="match status" value="1"/>
</dbReference>
<accession>A0ABR2U8L5</accession>
<keyword evidence="7" id="KW-1185">Reference proteome</keyword>
<dbReference type="EMBL" id="JBBPBN010000001">
    <property type="protein sequence ID" value="KAK9046021.1"/>
    <property type="molecule type" value="Genomic_DNA"/>
</dbReference>
<dbReference type="Proteomes" id="UP001396334">
    <property type="component" value="Unassembled WGS sequence"/>
</dbReference>
<proteinExistence type="inferred from homology"/>
<dbReference type="Gene3D" id="1.10.630.10">
    <property type="entry name" value="Cytochrome P450"/>
    <property type="match status" value="1"/>
</dbReference>
<keyword evidence="4" id="KW-0349">Heme</keyword>
<dbReference type="PANTHER" id="PTHR47955">
    <property type="entry name" value="CYTOCHROME P450 FAMILY 71 PROTEIN"/>
    <property type="match status" value="1"/>
</dbReference>
<evidence type="ECO:0000256" key="1">
    <source>
        <dbReference type="ARBA" id="ARBA00010617"/>
    </source>
</evidence>
<evidence type="ECO:0000256" key="4">
    <source>
        <dbReference type="RuleBase" id="RU000461"/>
    </source>
</evidence>
<dbReference type="PRINTS" id="PR00385">
    <property type="entry name" value="P450"/>
</dbReference>
<keyword evidence="5" id="KW-0472">Membrane</keyword>
<evidence type="ECO:0000313" key="6">
    <source>
        <dbReference type="EMBL" id="KAK9046021.1"/>
    </source>
</evidence>
<dbReference type="CDD" id="cd11072">
    <property type="entry name" value="CYP71-like"/>
    <property type="match status" value="1"/>
</dbReference>
<comment type="caution">
    <text evidence="6">The sequence shown here is derived from an EMBL/GenBank/DDBJ whole genome shotgun (WGS) entry which is preliminary data.</text>
</comment>
<keyword evidence="5" id="KW-1133">Transmembrane helix</keyword>
<evidence type="ECO:0000256" key="2">
    <source>
        <dbReference type="ARBA" id="ARBA00022723"/>
    </source>
</evidence>
<sequence length="503" mass="57551">MELLDVVSHPLFLSLILLLSLLIWPKLVKKKNLNLPPLPPKLPIIGNIHQLGKLTHRSLRDLSRTYGSLLLLQLGYNPTVLVSSADMIREIAKNYDVVCSDRPKTTALDILFYGRKDLAFGPYGEYWRRLKKMSVVELLSHQRVQSFHFVREEEVELLVNKIRCACLEEEAIDLSEMLMSVTSNIVSRTVLSHKSENEDGCSKFGQLGKRMSILLTGFCIGDLFPYLRWLDVVTGYIPSLKALRTEFDSFLDQVIEEHSALENHDEDNHKKDFVSIIMQLQKDGMFGMDLTRDNIKAILLDMFVGGTETSTTITEWMMAELLKHPRVMKKAQQEVRDVVGNKCKVGMDDISKMDYLKCVLKETLRLHPPGVLVPRKTSACVKLGGYYIPSDTTIMVNIWAIQRDPNWWEKPEEFIPERFENSSIDFKGEHFHFIPFGFGRRKCPGISFGVASVEYLMANLLYWFDWKLAAAEIADNLDMTELFGFSVTKKIPLHVIPTSPLSF</sequence>
<keyword evidence="2 4" id="KW-0479">Metal-binding</keyword>
<evidence type="ECO:0000256" key="3">
    <source>
        <dbReference type="ARBA" id="ARBA00023004"/>
    </source>
</evidence>
<gene>
    <name evidence="6" type="ORF">V6N11_051923</name>
</gene>
<protein>
    <recommendedName>
        <fullName evidence="8">Cytochrome P450</fullName>
    </recommendedName>
</protein>
<keyword evidence="5" id="KW-0812">Transmembrane</keyword>
<evidence type="ECO:0000256" key="5">
    <source>
        <dbReference type="SAM" id="Phobius"/>
    </source>
</evidence>
<keyword evidence="3 4" id="KW-0408">Iron</keyword>
<organism evidence="6 7">
    <name type="scientific">Hibiscus sabdariffa</name>
    <name type="common">roselle</name>
    <dbReference type="NCBI Taxonomy" id="183260"/>
    <lineage>
        <taxon>Eukaryota</taxon>
        <taxon>Viridiplantae</taxon>
        <taxon>Streptophyta</taxon>
        <taxon>Embryophyta</taxon>
        <taxon>Tracheophyta</taxon>
        <taxon>Spermatophyta</taxon>
        <taxon>Magnoliopsida</taxon>
        <taxon>eudicotyledons</taxon>
        <taxon>Gunneridae</taxon>
        <taxon>Pentapetalae</taxon>
        <taxon>rosids</taxon>
        <taxon>malvids</taxon>
        <taxon>Malvales</taxon>
        <taxon>Malvaceae</taxon>
        <taxon>Malvoideae</taxon>
        <taxon>Hibiscus</taxon>
    </lineage>
</organism>
<name>A0ABR2U8L5_9ROSI</name>
<reference evidence="6 7" key="1">
    <citation type="journal article" date="2024" name="G3 (Bethesda)">
        <title>Genome assembly of Hibiscus sabdariffa L. provides insights into metabolisms of medicinal natural products.</title>
        <authorList>
            <person name="Kim T."/>
        </authorList>
    </citation>
    <scope>NUCLEOTIDE SEQUENCE [LARGE SCALE GENOMIC DNA]</scope>
    <source>
        <strain evidence="6">TK-2024</strain>
        <tissue evidence="6">Old leaves</tissue>
    </source>
</reference>
<feature type="transmembrane region" description="Helical" evidence="5">
    <location>
        <begin position="6"/>
        <end position="24"/>
    </location>
</feature>